<protein>
    <submittedName>
        <fullName evidence="1">Uncharacterized protein</fullName>
    </submittedName>
</protein>
<dbReference type="EMBL" id="JABWDY010005843">
    <property type="protein sequence ID" value="KAF5204131.1"/>
    <property type="molecule type" value="Genomic_DNA"/>
</dbReference>
<keyword evidence="2" id="KW-1185">Reference proteome</keyword>
<dbReference type="Proteomes" id="UP000554482">
    <property type="component" value="Unassembled WGS sequence"/>
</dbReference>
<proteinExistence type="predicted"/>
<name>A0A7J6X340_THATH</name>
<evidence type="ECO:0000313" key="1">
    <source>
        <dbReference type="EMBL" id="KAF5204131.1"/>
    </source>
</evidence>
<evidence type="ECO:0000313" key="2">
    <source>
        <dbReference type="Proteomes" id="UP000554482"/>
    </source>
</evidence>
<comment type="caution">
    <text evidence="1">The sequence shown here is derived from an EMBL/GenBank/DDBJ whole genome shotgun (WGS) entry which is preliminary data.</text>
</comment>
<gene>
    <name evidence="1" type="ORF">FRX31_006282</name>
</gene>
<organism evidence="1 2">
    <name type="scientific">Thalictrum thalictroides</name>
    <name type="common">Rue-anemone</name>
    <name type="synonym">Anemone thalictroides</name>
    <dbReference type="NCBI Taxonomy" id="46969"/>
    <lineage>
        <taxon>Eukaryota</taxon>
        <taxon>Viridiplantae</taxon>
        <taxon>Streptophyta</taxon>
        <taxon>Embryophyta</taxon>
        <taxon>Tracheophyta</taxon>
        <taxon>Spermatophyta</taxon>
        <taxon>Magnoliopsida</taxon>
        <taxon>Ranunculales</taxon>
        <taxon>Ranunculaceae</taxon>
        <taxon>Thalictroideae</taxon>
        <taxon>Thalictrum</taxon>
    </lineage>
</organism>
<sequence length="91" mass="10366">MLCYPILIPTKIKFAPIFKNNSLSDKQAIEDGGAETKEKRKQVLVEVTQQVEEIESCIECTAFYALVPWLLTLFFMACTPHCQTTPNFDVH</sequence>
<accession>A0A7J6X340</accession>
<dbReference type="AlphaFoldDB" id="A0A7J6X340"/>
<reference evidence="1 2" key="1">
    <citation type="submission" date="2020-06" db="EMBL/GenBank/DDBJ databases">
        <title>Transcriptomic and genomic resources for Thalictrum thalictroides and T. hernandezii: Facilitating candidate gene discovery in an emerging model plant lineage.</title>
        <authorList>
            <person name="Arias T."/>
            <person name="Riano-Pachon D.M."/>
            <person name="Di Stilio V.S."/>
        </authorList>
    </citation>
    <scope>NUCLEOTIDE SEQUENCE [LARGE SCALE GENOMIC DNA]</scope>
    <source>
        <strain evidence="2">cv. WT478/WT964</strain>
        <tissue evidence="1">Leaves</tissue>
    </source>
</reference>